<evidence type="ECO:0000256" key="1">
    <source>
        <dbReference type="ARBA" id="ARBA00004477"/>
    </source>
</evidence>
<evidence type="ECO:0000256" key="3">
    <source>
        <dbReference type="ARBA" id="ARBA00022692"/>
    </source>
</evidence>
<reference evidence="9 10" key="1">
    <citation type="journal article" date="2016" name="Fungal Biol.">
        <title>The genome of Xylona heveae provides a window into fungal endophytism.</title>
        <authorList>
            <person name="Gazis R."/>
            <person name="Kuo A."/>
            <person name="Riley R."/>
            <person name="LaButti K."/>
            <person name="Lipzen A."/>
            <person name="Lin J."/>
            <person name="Amirebrahimi M."/>
            <person name="Hesse C.N."/>
            <person name="Spatafora J.W."/>
            <person name="Henrissat B."/>
            <person name="Hainaut M."/>
            <person name="Grigoriev I.V."/>
            <person name="Hibbett D.S."/>
        </authorList>
    </citation>
    <scope>NUCLEOTIDE SEQUENCE [LARGE SCALE GENOMIC DNA]</scope>
    <source>
        <strain evidence="9 10">TC161</strain>
    </source>
</reference>
<dbReference type="GO" id="GO:0005789">
    <property type="term" value="C:endoplasmic reticulum membrane"/>
    <property type="evidence" value="ECO:0007669"/>
    <property type="project" value="UniProtKB-SubCell"/>
</dbReference>
<evidence type="ECO:0000256" key="4">
    <source>
        <dbReference type="ARBA" id="ARBA00022824"/>
    </source>
</evidence>
<dbReference type="Proteomes" id="UP000076632">
    <property type="component" value="Unassembled WGS sequence"/>
</dbReference>
<dbReference type="InterPro" id="IPR035952">
    <property type="entry name" value="Rhomboid-like_sf"/>
</dbReference>
<organism evidence="9 10">
    <name type="scientific">Xylona heveae (strain CBS 132557 / TC161)</name>
    <dbReference type="NCBI Taxonomy" id="1328760"/>
    <lineage>
        <taxon>Eukaryota</taxon>
        <taxon>Fungi</taxon>
        <taxon>Dikarya</taxon>
        <taxon>Ascomycota</taxon>
        <taxon>Pezizomycotina</taxon>
        <taxon>Xylonomycetes</taxon>
        <taxon>Xylonales</taxon>
        <taxon>Xylonaceae</taxon>
        <taxon>Xylona</taxon>
    </lineage>
</organism>
<dbReference type="GO" id="GO:0006950">
    <property type="term" value="P:response to stress"/>
    <property type="evidence" value="ECO:0007669"/>
    <property type="project" value="UniProtKB-ARBA"/>
</dbReference>
<feature type="transmembrane region" description="Helical" evidence="7">
    <location>
        <begin position="12"/>
        <end position="31"/>
    </location>
</feature>
<dbReference type="RefSeq" id="XP_018188225.1">
    <property type="nucleotide sequence ID" value="XM_018332539.1"/>
</dbReference>
<dbReference type="InterPro" id="IPR007599">
    <property type="entry name" value="DER1"/>
</dbReference>
<proteinExistence type="inferred from homology"/>
<dbReference type="InParanoid" id="A0A165GW27"/>
<evidence type="ECO:0000313" key="10">
    <source>
        <dbReference type="Proteomes" id="UP000076632"/>
    </source>
</evidence>
<name>A0A165GW27_XYLHT</name>
<keyword evidence="3 7" id="KW-0812">Transmembrane</keyword>
<dbReference type="OrthoDB" id="19102at2759"/>
<dbReference type="OMA" id="LWRCVTS"/>
<comment type="function">
    <text evidence="7">May be involved in the degradation of misfolded endoplasmic reticulum (ER) luminal proteins.</text>
</comment>
<protein>
    <recommendedName>
        <fullName evidence="7">Derlin</fullName>
    </recommendedName>
</protein>
<evidence type="ECO:0000256" key="8">
    <source>
        <dbReference type="SAM" id="MobiDB-lite"/>
    </source>
</evidence>
<feature type="region of interest" description="Disordered" evidence="8">
    <location>
        <begin position="171"/>
        <end position="210"/>
    </location>
</feature>
<dbReference type="STRING" id="1328760.A0A165GW27"/>
<feature type="transmembrane region" description="Helical" evidence="7">
    <location>
        <begin position="51"/>
        <end position="84"/>
    </location>
</feature>
<evidence type="ECO:0000256" key="7">
    <source>
        <dbReference type="RuleBase" id="RU363059"/>
    </source>
</evidence>
<accession>A0A165GW27</accession>
<comment type="similarity">
    <text evidence="2 7">Belongs to the derlin family.</text>
</comment>
<comment type="subcellular location">
    <subcellularLocation>
        <location evidence="1 7">Endoplasmic reticulum membrane</location>
        <topology evidence="1 7">Multi-pass membrane protein</topology>
    </subcellularLocation>
</comment>
<dbReference type="AlphaFoldDB" id="A0A165GW27"/>
<evidence type="ECO:0000256" key="2">
    <source>
        <dbReference type="ARBA" id="ARBA00008917"/>
    </source>
</evidence>
<evidence type="ECO:0000256" key="5">
    <source>
        <dbReference type="ARBA" id="ARBA00022989"/>
    </source>
</evidence>
<dbReference type="EMBL" id="KV407458">
    <property type="protein sequence ID" value="KZF22670.1"/>
    <property type="molecule type" value="Genomic_DNA"/>
</dbReference>
<feature type="compositionally biased region" description="Gly residues" evidence="8">
    <location>
        <begin position="201"/>
        <end position="210"/>
    </location>
</feature>
<dbReference type="GeneID" id="28897676"/>
<dbReference type="PANTHER" id="PTHR11009">
    <property type="entry name" value="DER1-LIKE PROTEIN, DERLIN"/>
    <property type="match status" value="1"/>
</dbReference>
<gene>
    <name evidence="9" type="ORF">L228DRAFT_247029</name>
</gene>
<evidence type="ECO:0000313" key="9">
    <source>
        <dbReference type="EMBL" id="KZF22670.1"/>
    </source>
</evidence>
<keyword evidence="6 7" id="KW-0472">Membrane</keyword>
<sequence length="210" mass="23426">MKFPPQLWRPFTAFLITGPGLGILLDTYFIYTNGSWLETQSARLNQPGDFFTYVVFVCLFILVANGGVLGGMIFTSALVMALVYTHAQENRGRKATLFVITIPIEWLPYAILLLTFIMGGSQAAIEQSTGIFAAHLYDFLTRIWPAFGGGRNYIQTPNFVRRWFERPGPQSRPYGTAWNPRTTQQSSRGSSSGISNLWGTRGQGRRLGGD</sequence>
<keyword evidence="10" id="KW-1185">Reference proteome</keyword>
<comment type="caution">
    <text evidence="7">Lacks conserved residue(s) required for the propagation of feature annotation.</text>
</comment>
<feature type="compositionally biased region" description="Low complexity" evidence="8">
    <location>
        <begin position="181"/>
        <end position="193"/>
    </location>
</feature>
<dbReference type="Pfam" id="PF04511">
    <property type="entry name" value="DER1"/>
    <property type="match status" value="1"/>
</dbReference>
<keyword evidence="5 7" id="KW-1133">Transmembrane helix</keyword>
<evidence type="ECO:0000256" key="6">
    <source>
        <dbReference type="ARBA" id="ARBA00023136"/>
    </source>
</evidence>
<keyword evidence="4 7" id="KW-0256">Endoplasmic reticulum</keyword>
<dbReference type="SUPFAM" id="SSF144091">
    <property type="entry name" value="Rhomboid-like"/>
    <property type="match status" value="1"/>
</dbReference>
<feature type="transmembrane region" description="Helical" evidence="7">
    <location>
        <begin position="96"/>
        <end position="118"/>
    </location>
</feature>